<gene>
    <name evidence="1" type="ORF">MCNF_03430</name>
</gene>
<organism evidence="1 2">
    <name type="scientific">Mycolicibacterium confluentis</name>
    <dbReference type="NCBI Taxonomy" id="28047"/>
    <lineage>
        <taxon>Bacteria</taxon>
        <taxon>Bacillati</taxon>
        <taxon>Actinomycetota</taxon>
        <taxon>Actinomycetes</taxon>
        <taxon>Mycobacteriales</taxon>
        <taxon>Mycobacteriaceae</taxon>
        <taxon>Mycolicibacterium</taxon>
    </lineage>
</organism>
<accession>A0A7I7XR77</accession>
<reference evidence="1" key="1">
    <citation type="journal article" date="2019" name="Emerg. Microbes Infect.">
        <title>Comprehensive subspecies identification of 175 nontuberculous mycobacteria species based on 7547 genomic profiles.</title>
        <authorList>
            <person name="Matsumoto Y."/>
            <person name="Kinjo T."/>
            <person name="Motooka D."/>
            <person name="Nabeya D."/>
            <person name="Jung N."/>
            <person name="Uechi K."/>
            <person name="Horii T."/>
            <person name="Iida T."/>
            <person name="Fujita J."/>
            <person name="Nakamura S."/>
        </authorList>
    </citation>
    <scope>NUCLEOTIDE SEQUENCE [LARGE SCALE GENOMIC DNA]</scope>
    <source>
        <strain evidence="1">JCM 13671</strain>
    </source>
</reference>
<proteinExistence type="predicted"/>
<sequence>MARKTIEQFMWAYQHIFRRSVNWALSQSLNLIGVDAAEPEVFLIGTLVDGGTRHPLCIEPEDGPIVPADFGQLDERALTLYRESPDSRMAFGDSRHHALKHREFLDRAYGAAIKEVLDVKLALDFTVSLPTRVEEHRVFTAVGLPHWVFDGAPQLTHEAEDNYRPITRSLVHGVVAEALRQCSLSLYLPDPSAIHAAPLDISKAAAKALTESAARLAGTVTGGQLFEGLNRLATTPYERRVGVGSLLLTAQTVQHVDCSLRFRKPVHVNETRALRKLLETSSRNGESLLTDGEVAFGLGRRKANYPESSQSVFQLVVAGNGAWELLHGEARLTAVEFGEPRLPVQQLRPERLNDMCSRLFEAPDSHALWGLARAASEAEHGTMLVISDSAADEATRLGSQAFLVEPTQLSAAGIRQVTAIDGGVLVDPSGTCYAIGVILDGMATTRGDRSRGSRYNSAVRYLASAKARGAHTVILLVSEDGMINLLPEMPPRISRSERDALVLDLREAAALEPVNAERFYNAYRRVEAKAFYLSQEQVDEVNWLMTDHWKRRMAAGGGIRLHENPLRVDPEMNEEYLLE</sequence>
<protein>
    <submittedName>
        <fullName evidence="1">Uncharacterized protein</fullName>
    </submittedName>
</protein>
<dbReference type="Pfam" id="PF21752">
    <property type="entry name" value="DACNG"/>
    <property type="match status" value="1"/>
</dbReference>
<dbReference type="InterPro" id="IPR048554">
    <property type="entry name" value="DACNG"/>
</dbReference>
<keyword evidence="2" id="KW-1185">Reference proteome</keyword>
<dbReference type="Proteomes" id="UP000466931">
    <property type="component" value="Chromosome"/>
</dbReference>
<reference evidence="1" key="2">
    <citation type="submission" date="2020-02" db="EMBL/GenBank/DDBJ databases">
        <authorList>
            <person name="Matsumoto Y."/>
            <person name="Motooka D."/>
            <person name="Nakamura S."/>
        </authorList>
    </citation>
    <scope>NUCLEOTIDE SEQUENCE</scope>
    <source>
        <strain evidence="1">JCM 13671</strain>
    </source>
</reference>
<evidence type="ECO:0000313" key="1">
    <source>
        <dbReference type="EMBL" id="BBZ31738.1"/>
    </source>
</evidence>
<dbReference type="Pfam" id="PF21750">
    <property type="entry name" value="DACNH"/>
    <property type="match status" value="1"/>
</dbReference>
<dbReference type="InterPro" id="IPR048555">
    <property type="entry name" value="DACNH"/>
</dbReference>
<dbReference type="AlphaFoldDB" id="A0A7I7XR77"/>
<dbReference type="SUPFAM" id="SSF143597">
    <property type="entry name" value="YojJ-like"/>
    <property type="match status" value="1"/>
</dbReference>
<evidence type="ECO:0000313" key="2">
    <source>
        <dbReference type="Proteomes" id="UP000466931"/>
    </source>
</evidence>
<name>A0A7I7XR77_9MYCO</name>
<dbReference type="InterPro" id="IPR003390">
    <property type="entry name" value="DNA_integrity_scan_DisA_N"/>
</dbReference>
<dbReference type="EMBL" id="AP022612">
    <property type="protein sequence ID" value="BBZ31738.1"/>
    <property type="molecule type" value="Genomic_DNA"/>
</dbReference>
<dbReference type="InterPro" id="IPR036888">
    <property type="entry name" value="DNA_integrity_DisA_N_sf"/>
</dbReference>
<dbReference type="RefSeq" id="WP_085156274.1">
    <property type="nucleotide sequence ID" value="NZ_AP022612.1"/>
</dbReference>
<dbReference type="OrthoDB" id="859517at2"/>
<dbReference type="PROSITE" id="PS51794">
    <property type="entry name" value="DAC"/>
    <property type="match status" value="1"/>
</dbReference>